<protein>
    <submittedName>
        <fullName evidence="2">Uncharacterized protein</fullName>
    </submittedName>
</protein>
<evidence type="ECO:0000256" key="1">
    <source>
        <dbReference type="SAM" id="MobiDB-lite"/>
    </source>
</evidence>
<proteinExistence type="predicted"/>
<comment type="caution">
    <text evidence="2">The sequence shown here is derived from an EMBL/GenBank/DDBJ whole genome shotgun (WGS) entry which is preliminary data.</text>
</comment>
<name>A0A7J0ESL3_9ERIC</name>
<organism evidence="2 3">
    <name type="scientific">Actinidia rufa</name>
    <dbReference type="NCBI Taxonomy" id="165716"/>
    <lineage>
        <taxon>Eukaryota</taxon>
        <taxon>Viridiplantae</taxon>
        <taxon>Streptophyta</taxon>
        <taxon>Embryophyta</taxon>
        <taxon>Tracheophyta</taxon>
        <taxon>Spermatophyta</taxon>
        <taxon>Magnoliopsida</taxon>
        <taxon>eudicotyledons</taxon>
        <taxon>Gunneridae</taxon>
        <taxon>Pentapetalae</taxon>
        <taxon>asterids</taxon>
        <taxon>Ericales</taxon>
        <taxon>Actinidiaceae</taxon>
        <taxon>Actinidia</taxon>
    </lineage>
</organism>
<sequence length="98" mass="10787">MNLENSTGGPPQLGGEDCDNLPIDMRARPQVCARGHPMASPACGGYNYHQSHGHQDHHMLGFSINKLKIATTTIAMARREIEENMIMEKTKKDGKEGI</sequence>
<keyword evidence="3" id="KW-1185">Reference proteome</keyword>
<dbReference type="EMBL" id="BJWL01000006">
    <property type="protein sequence ID" value="GFY89474.1"/>
    <property type="molecule type" value="Genomic_DNA"/>
</dbReference>
<evidence type="ECO:0000313" key="2">
    <source>
        <dbReference type="EMBL" id="GFY89474.1"/>
    </source>
</evidence>
<dbReference type="AlphaFoldDB" id="A0A7J0ESL3"/>
<feature type="region of interest" description="Disordered" evidence="1">
    <location>
        <begin position="1"/>
        <end position="21"/>
    </location>
</feature>
<accession>A0A7J0ESL3</accession>
<gene>
    <name evidence="2" type="ORF">Acr_06g0014140</name>
</gene>
<reference evidence="2 3" key="1">
    <citation type="submission" date="2019-07" db="EMBL/GenBank/DDBJ databases">
        <title>De Novo Assembly of kiwifruit Actinidia rufa.</title>
        <authorList>
            <person name="Sugita-Konishi S."/>
            <person name="Sato K."/>
            <person name="Mori E."/>
            <person name="Abe Y."/>
            <person name="Kisaki G."/>
            <person name="Hamano K."/>
            <person name="Suezawa K."/>
            <person name="Otani M."/>
            <person name="Fukuda T."/>
            <person name="Manabe T."/>
            <person name="Gomi K."/>
            <person name="Tabuchi M."/>
            <person name="Akimitsu K."/>
            <person name="Kataoka I."/>
        </authorList>
    </citation>
    <scope>NUCLEOTIDE SEQUENCE [LARGE SCALE GENOMIC DNA]</scope>
    <source>
        <strain evidence="3">cv. Fuchu</strain>
    </source>
</reference>
<dbReference type="Proteomes" id="UP000585474">
    <property type="component" value="Unassembled WGS sequence"/>
</dbReference>
<evidence type="ECO:0000313" key="3">
    <source>
        <dbReference type="Proteomes" id="UP000585474"/>
    </source>
</evidence>